<dbReference type="EMBL" id="JACCBG010000001">
    <property type="protein sequence ID" value="NYD40215.1"/>
    <property type="molecule type" value="Genomic_DNA"/>
</dbReference>
<name>A0A7Y9E377_9ACTN</name>
<reference evidence="2 3" key="1">
    <citation type="submission" date="2020-07" db="EMBL/GenBank/DDBJ databases">
        <title>Sequencing the genomes of 1000 actinobacteria strains.</title>
        <authorList>
            <person name="Klenk H.-P."/>
        </authorList>
    </citation>
    <scope>NUCLEOTIDE SEQUENCE [LARGE SCALE GENOMIC DNA]</scope>
    <source>
        <strain evidence="2 3">DSM 21350</strain>
    </source>
</reference>
<accession>A0A7Y9E377</accession>
<sequence length="117" mass="12030">MALNALVGNVATRLERTAAGWADRLESVAGSGGVAQRAGAEGVKAQLRGKNPARAVLKGVWQEGSPAVRAAVVTAAVGGVVLLLLSPALLLVYLLSWLVIAAVHRAQTTRQRRAAAT</sequence>
<dbReference type="Proteomes" id="UP000535511">
    <property type="component" value="Unassembled WGS sequence"/>
</dbReference>
<dbReference type="AlphaFoldDB" id="A0A7Y9E377"/>
<keyword evidence="1" id="KW-0812">Transmembrane</keyword>
<evidence type="ECO:0000313" key="2">
    <source>
        <dbReference type="EMBL" id="NYD40215.1"/>
    </source>
</evidence>
<organism evidence="2 3">
    <name type="scientific">Nocardioides panaciterrulae</name>
    <dbReference type="NCBI Taxonomy" id="661492"/>
    <lineage>
        <taxon>Bacteria</taxon>
        <taxon>Bacillati</taxon>
        <taxon>Actinomycetota</taxon>
        <taxon>Actinomycetes</taxon>
        <taxon>Propionibacteriales</taxon>
        <taxon>Nocardioidaceae</taxon>
        <taxon>Nocardioides</taxon>
    </lineage>
</organism>
<keyword evidence="1" id="KW-1133">Transmembrane helix</keyword>
<feature type="transmembrane region" description="Helical" evidence="1">
    <location>
        <begin position="70"/>
        <end position="103"/>
    </location>
</feature>
<evidence type="ECO:0000256" key="1">
    <source>
        <dbReference type="SAM" id="Phobius"/>
    </source>
</evidence>
<comment type="caution">
    <text evidence="2">The sequence shown here is derived from an EMBL/GenBank/DDBJ whole genome shotgun (WGS) entry which is preliminary data.</text>
</comment>
<keyword evidence="1" id="KW-0472">Membrane</keyword>
<evidence type="ECO:0000313" key="3">
    <source>
        <dbReference type="Proteomes" id="UP000535511"/>
    </source>
</evidence>
<protein>
    <submittedName>
        <fullName evidence="2">Uncharacterized protein</fullName>
    </submittedName>
</protein>
<proteinExistence type="predicted"/>
<dbReference type="RefSeq" id="WP_179662136.1">
    <property type="nucleotide sequence ID" value="NZ_JACCBG010000001.1"/>
</dbReference>
<keyword evidence="3" id="KW-1185">Reference proteome</keyword>
<gene>
    <name evidence="2" type="ORF">BJZ21_000298</name>
</gene>